<dbReference type="OrthoDB" id="237393at2"/>
<proteinExistence type="predicted"/>
<dbReference type="eggNOG" id="COG3291">
    <property type="taxonomic scope" value="Bacteria"/>
</dbReference>
<feature type="chain" id="PRO_5004577700" description="Lipoprotein" evidence="2">
    <location>
        <begin position="19"/>
        <end position="544"/>
    </location>
</feature>
<dbReference type="PANTHER" id="PTHR41339:SF1">
    <property type="entry name" value="SECRETED PROTEIN"/>
    <property type="match status" value="1"/>
</dbReference>
<evidence type="ECO:0000256" key="1">
    <source>
        <dbReference type="SAM" id="MobiDB-lite"/>
    </source>
</evidence>
<protein>
    <recommendedName>
        <fullName evidence="5">Lipoprotein</fullName>
    </recommendedName>
</protein>
<keyword evidence="2" id="KW-0732">Signal</keyword>
<dbReference type="PROSITE" id="PS51257">
    <property type="entry name" value="PROKAR_LIPOPROTEIN"/>
    <property type="match status" value="1"/>
</dbReference>
<dbReference type="EMBL" id="ATHL01000056">
    <property type="protein sequence ID" value="EQB17425.1"/>
    <property type="molecule type" value="Genomic_DNA"/>
</dbReference>
<feature type="compositionally biased region" description="Pro residues" evidence="1">
    <location>
        <begin position="39"/>
        <end position="49"/>
    </location>
</feature>
<dbReference type="PANTHER" id="PTHR41339">
    <property type="entry name" value="LIPL48"/>
    <property type="match status" value="1"/>
</dbReference>
<dbReference type="Proteomes" id="UP000015527">
    <property type="component" value="Unassembled WGS sequence"/>
</dbReference>
<evidence type="ECO:0000313" key="4">
    <source>
        <dbReference type="Proteomes" id="UP000015527"/>
    </source>
</evidence>
<evidence type="ECO:0008006" key="5">
    <source>
        <dbReference type="Google" id="ProtNLM"/>
    </source>
</evidence>
<comment type="caution">
    <text evidence="3">The sequence shown here is derived from an EMBL/GenBank/DDBJ whole genome shotgun (WGS) entry which is preliminary data.</text>
</comment>
<sequence length="544" mass="54697">MKTIHGALLIGCSALALAGCGADDISSPGAGSIEITNPTPTPAPTPTPTPGTVVAAAECPSTAATSGLALTNDGTIAGPQGTWRVCTLPALVNASATLPKVTGVLYRLNGRVDVGCDGGFAAPTAAAPFATTTKACNGRSLTADTNVTLTVQAGAIVYGDSTTGASWLAVNRGNKLIAEGTATQPIIFTSLENVTGKEANGTAINNDTQGKWGGVVLLGRGRITDCSTGLGSVAADNCERVTEGAADPANFGGRDNAYNAGSLKYVQIRYSGFSLAPNNELQALTGGGIGTGTQLDYIQSVNSSDDGAEFFGGALNMKHYVAINADDDSLDLDTGVQANVQYVLIVQKPSAGDSFFEFDSNGNESDTPRTKIAVANFTAVQTSVGSGNSGNQASALFRGNADVTLANGIFFTPTNECIRLNGTSANSSAPASLVANSVVLTCGGSGAFLGGGSYDAAAVKAAFDAGTGNQSTFTSTLSNTFVNGANETGVAPFAGLAAISSYFTAATYIGAVKDASDTWYRGWTCDTTNANLGSNSACTALPTT</sequence>
<dbReference type="PATRIC" id="fig|1096930.3.peg.1685"/>
<organism evidence="3 4">
    <name type="scientific">Novosphingobium lindaniclasticum LE124</name>
    <dbReference type="NCBI Taxonomy" id="1096930"/>
    <lineage>
        <taxon>Bacteria</taxon>
        <taxon>Pseudomonadati</taxon>
        <taxon>Pseudomonadota</taxon>
        <taxon>Alphaproteobacteria</taxon>
        <taxon>Sphingomonadales</taxon>
        <taxon>Sphingomonadaceae</taxon>
        <taxon>Novosphingobium</taxon>
    </lineage>
</organism>
<evidence type="ECO:0000256" key="2">
    <source>
        <dbReference type="SAM" id="SignalP"/>
    </source>
</evidence>
<accession>T0IZW5</accession>
<dbReference type="AlphaFoldDB" id="T0IZW5"/>
<gene>
    <name evidence="3" type="ORF">L284_08515</name>
</gene>
<keyword evidence="4" id="KW-1185">Reference proteome</keyword>
<name>T0IZW5_9SPHN</name>
<evidence type="ECO:0000313" key="3">
    <source>
        <dbReference type="EMBL" id="EQB17425.1"/>
    </source>
</evidence>
<feature type="region of interest" description="Disordered" evidence="1">
    <location>
        <begin position="31"/>
        <end position="50"/>
    </location>
</feature>
<reference evidence="3 4" key="1">
    <citation type="journal article" date="2013" name="Genome Announc.">
        <title>Genome Sequence of Novosphingobium lindaniclasticum LE124T, Isolated from a Hexachlorocyclohexane Dumpsite.</title>
        <authorList>
            <person name="Saxena A."/>
            <person name="Nayyar N."/>
            <person name="Sangwan N."/>
            <person name="Kumari R."/>
            <person name="Khurana J.P."/>
            <person name="Lal R."/>
        </authorList>
    </citation>
    <scope>NUCLEOTIDE SEQUENCE [LARGE SCALE GENOMIC DNA]</scope>
    <source>
        <strain evidence="3 4">LE124</strain>
    </source>
</reference>
<feature type="signal peptide" evidence="2">
    <location>
        <begin position="1"/>
        <end position="18"/>
    </location>
</feature>
<dbReference type="RefSeq" id="WP_021233606.1">
    <property type="nucleotide sequence ID" value="NZ_ATHL01000056.1"/>
</dbReference>